<evidence type="ECO:0000313" key="9">
    <source>
        <dbReference type="Proteomes" id="UP000030665"/>
    </source>
</evidence>
<dbReference type="Pfam" id="PF21041">
    <property type="entry name" value="XMAP215_CLASP_TOG"/>
    <property type="match status" value="1"/>
</dbReference>
<dbReference type="GO" id="GO:0072686">
    <property type="term" value="C:mitotic spindle"/>
    <property type="evidence" value="ECO:0007669"/>
    <property type="project" value="TreeGrafter"/>
</dbReference>
<reference evidence="8" key="1">
    <citation type="submission" date="2014-01" db="EMBL/GenBank/DDBJ databases">
        <authorList>
            <person name="Aslett M."/>
        </authorList>
    </citation>
    <scope>NUCLEOTIDE SEQUENCE</scope>
</reference>
<feature type="compositionally biased region" description="Low complexity" evidence="6">
    <location>
        <begin position="231"/>
        <end position="243"/>
    </location>
</feature>
<feature type="region of interest" description="Disordered" evidence="6">
    <location>
        <begin position="665"/>
        <end position="746"/>
    </location>
</feature>
<evidence type="ECO:0000313" key="8">
    <source>
        <dbReference type="EMBL" id="CDW57516.1"/>
    </source>
</evidence>
<dbReference type="InterPro" id="IPR034085">
    <property type="entry name" value="TOG"/>
</dbReference>
<dbReference type="AlphaFoldDB" id="A0A077ZB20"/>
<protein>
    <submittedName>
        <fullName evidence="8">CLIP associating protein 1</fullName>
    </submittedName>
</protein>
<evidence type="ECO:0000259" key="7">
    <source>
        <dbReference type="SMART" id="SM01349"/>
    </source>
</evidence>
<dbReference type="SUPFAM" id="SSF48371">
    <property type="entry name" value="ARM repeat"/>
    <property type="match status" value="1"/>
</dbReference>
<keyword evidence="9" id="KW-1185">Reference proteome</keyword>
<dbReference type="Proteomes" id="UP000030665">
    <property type="component" value="Unassembled WGS sequence"/>
</dbReference>
<dbReference type="OrthoDB" id="46159at2759"/>
<dbReference type="GO" id="GO:0000776">
    <property type="term" value="C:kinetochore"/>
    <property type="evidence" value="ECO:0007669"/>
    <property type="project" value="TreeGrafter"/>
</dbReference>
<keyword evidence="3" id="KW-0677">Repeat</keyword>
<dbReference type="InterPro" id="IPR016024">
    <property type="entry name" value="ARM-type_fold"/>
</dbReference>
<sequence length="1333" mass="147798">MLFQELLGKNNTDPKVRLEIGHQLLDLVQSGGLPNDANSLTIFMDVMVQWLNGTNFKVAVLALEILSSGLDVSNGPMVGCLLDNASTIMERLGDSREQVRQFAVELLLKMMGVPGSSPQAVFDRICEGLSHKQWLVRIGVMVVLQQVLRSYGPACLQLARLVPSICRLLADPMNQVRDVATETLVDMYVCLGDKLALDIQKKQLVPHARAAALFSRFEDVKRSGNVDLTLSNRSSNNSNSSSSDLLYASHDSTDRAGRYPTSCVSNTFKKPVPVKTPVVSPASSSCSSINKRAASAPPMKRMQTSSRYTALLANRLTNSFIGGAGAVDENIFLSAFEDVPKMEVYNAKELVAQMQQIRSVVINPNCDWDKRIESLKRVRSLIIGGASSYEEFYTELRTLEVPLQLACKDLRSQVVREACITVAYTAEQVGPRFDHFAELILPVLVSLIQNSAKVVATSGMIACRFIIRNTRTSRIISVIVDSCASKSREIRRACYDMIASICEQWNRQELEKSTSLLQNAIRQGLADADPDARAASRKAYWCFSDHFRDQAEALFQSLDVGKRRNLLGDITQSSSSHSLYSALRTSQESVKSAVPVYMNPCRAAPPCVRSTSEIDTGAVRRAAMKQASVSKTPLLSQNMSSLPRHAKSSAAGNNMGFGKYALSSGATPPRYDSNASATIRSPSSTSKSISQPGSRSSSPTSRSAVGLASLGHGRFNGYRSQTNSRDNSPSSKTPRRLGTPDRSGYSIGRHFVDSSKELEFSFGGTPIRGRRKGDDFGSESSSLCSEASCRGYDNCDVSDVLRRCASSVWSERKEAMLVLQSLFRSVRRLNKSEVKKTCDLFSRLFVDPHHKTFAVFLETLIDFLRAYHSELHEWLYMLLCRLLAKQSTELLPSVQNKLLKALETVRELFPCNLQFEALSRYFADPVQTPNLKMKLNLLNYMNEVLHVMEPSSLVNTNDVRLAVSRVIQWTGEPKSSEIRRASQNALVNMFNLNAPEFSRILSTFSRAYQDTVYRFLNSQKRHLPDIGSLRIGNAYNEKSNFPSDSEHVHDILKKTSEEIQKYPFSDLAALGSMDSGIVDVVDNFLRNGSNGSPGGAACVSNDEEHQEEVITDILAELSNHNQRSLERKQAMSKLKLISREGSFTLWDEHFKSVLVILLETLGDNDAEVRAYALPVLKEICTRQPQRIRGYAEVTILKLLDAHKDPEREVARSAEDCATVLATHLPPLVCFRVLIPVIRDNNSPTLLAAIKMATRVVENMDSDELVKILPELVPGILMVGFENQSESSVRKASVLCLVAIHGKVGSETLEPFLSSLNVSKRKLLNLYIKRDQQQ</sequence>
<proteinExistence type="predicted"/>
<dbReference type="GO" id="GO:0045180">
    <property type="term" value="C:basal cortex"/>
    <property type="evidence" value="ECO:0007669"/>
    <property type="project" value="TreeGrafter"/>
</dbReference>
<gene>
    <name evidence="8" type="ORF">TTRE_0000580801</name>
</gene>
<feature type="region of interest" description="Disordered" evidence="6">
    <location>
        <begin position="625"/>
        <end position="653"/>
    </location>
</feature>
<feature type="region of interest" description="Disordered" evidence="6">
    <location>
        <begin position="228"/>
        <end position="247"/>
    </location>
</feature>
<evidence type="ECO:0000256" key="6">
    <source>
        <dbReference type="SAM" id="MobiDB-lite"/>
    </source>
</evidence>
<dbReference type="GO" id="GO:0031110">
    <property type="term" value="P:regulation of microtubule polymerization or depolymerization"/>
    <property type="evidence" value="ECO:0007669"/>
    <property type="project" value="UniProtKB-ARBA"/>
</dbReference>
<feature type="compositionally biased region" description="Polar residues" evidence="6">
    <location>
        <begin position="718"/>
        <end position="732"/>
    </location>
</feature>
<dbReference type="PANTHER" id="PTHR21567">
    <property type="entry name" value="CLASP"/>
    <property type="match status" value="1"/>
</dbReference>
<comment type="subcellular location">
    <subcellularLocation>
        <location evidence="1">Cytoplasm</location>
        <location evidence="1">Cytoskeleton</location>
    </subcellularLocation>
</comment>
<feature type="repeat" description="HEAT" evidence="5">
    <location>
        <begin position="161"/>
        <end position="198"/>
    </location>
</feature>
<dbReference type="SMART" id="SM01349">
    <property type="entry name" value="TOG"/>
    <property type="match status" value="4"/>
</dbReference>
<evidence type="ECO:0000256" key="2">
    <source>
        <dbReference type="ARBA" id="ARBA00022490"/>
    </source>
</evidence>
<dbReference type="InterPro" id="IPR011989">
    <property type="entry name" value="ARM-like"/>
</dbReference>
<evidence type="ECO:0000256" key="5">
    <source>
        <dbReference type="PROSITE-ProRule" id="PRU00103"/>
    </source>
</evidence>
<dbReference type="GO" id="GO:0005815">
    <property type="term" value="C:microtubule organizing center"/>
    <property type="evidence" value="ECO:0007669"/>
    <property type="project" value="TreeGrafter"/>
</dbReference>
<dbReference type="PROSITE" id="PS50077">
    <property type="entry name" value="HEAT_REPEAT"/>
    <property type="match status" value="1"/>
</dbReference>
<dbReference type="GO" id="GO:1902903">
    <property type="term" value="P:regulation of supramolecular fiber organization"/>
    <property type="evidence" value="ECO:0007669"/>
    <property type="project" value="UniProtKB-ARBA"/>
</dbReference>
<dbReference type="GO" id="GO:0090307">
    <property type="term" value="P:mitotic spindle assembly"/>
    <property type="evidence" value="ECO:0007669"/>
    <property type="project" value="TreeGrafter"/>
</dbReference>
<keyword evidence="2" id="KW-0963">Cytoplasm</keyword>
<dbReference type="InterPro" id="IPR024395">
    <property type="entry name" value="CLASP_N_dom"/>
</dbReference>
<feature type="compositionally biased region" description="Polar residues" evidence="6">
    <location>
        <begin position="627"/>
        <end position="641"/>
    </location>
</feature>
<evidence type="ECO:0000256" key="3">
    <source>
        <dbReference type="ARBA" id="ARBA00022737"/>
    </source>
</evidence>
<dbReference type="GO" id="GO:0005881">
    <property type="term" value="C:cytoplasmic microtubule"/>
    <property type="evidence" value="ECO:0007669"/>
    <property type="project" value="TreeGrafter"/>
</dbReference>
<organism evidence="8 9">
    <name type="scientific">Trichuris trichiura</name>
    <name type="common">Whipworm</name>
    <name type="synonym">Trichocephalus trichiurus</name>
    <dbReference type="NCBI Taxonomy" id="36087"/>
    <lineage>
        <taxon>Eukaryota</taxon>
        <taxon>Metazoa</taxon>
        <taxon>Ecdysozoa</taxon>
        <taxon>Nematoda</taxon>
        <taxon>Enoplea</taxon>
        <taxon>Dorylaimia</taxon>
        <taxon>Trichinellida</taxon>
        <taxon>Trichuridae</taxon>
        <taxon>Trichuris</taxon>
    </lineage>
</organism>
<dbReference type="GO" id="GO:0005876">
    <property type="term" value="C:spindle microtubule"/>
    <property type="evidence" value="ECO:0007669"/>
    <property type="project" value="TreeGrafter"/>
</dbReference>
<keyword evidence="4" id="KW-0206">Cytoskeleton</keyword>
<dbReference type="Pfam" id="PF12348">
    <property type="entry name" value="CLASP_N"/>
    <property type="match status" value="1"/>
</dbReference>
<dbReference type="Gene3D" id="1.25.10.10">
    <property type="entry name" value="Leucine-rich Repeat Variant"/>
    <property type="match status" value="4"/>
</dbReference>
<dbReference type="InterPro" id="IPR021133">
    <property type="entry name" value="HEAT_type_2"/>
</dbReference>
<dbReference type="InterPro" id="IPR048491">
    <property type="entry name" value="XMAP215_CLASP_TOG"/>
</dbReference>
<feature type="domain" description="TOG" evidence="7">
    <location>
        <begin position="343"/>
        <end position="579"/>
    </location>
</feature>
<accession>A0A077ZB20</accession>
<dbReference type="GO" id="GO:0008017">
    <property type="term" value="F:microtubule binding"/>
    <property type="evidence" value="ECO:0007669"/>
    <property type="project" value="TreeGrafter"/>
</dbReference>
<feature type="domain" description="TOG" evidence="7">
    <location>
        <begin position="1"/>
        <end position="226"/>
    </location>
</feature>
<reference evidence="8" key="2">
    <citation type="submission" date="2014-03" db="EMBL/GenBank/DDBJ databases">
        <title>The whipworm genome and dual-species transcriptomics of an intimate host-pathogen interaction.</title>
        <authorList>
            <person name="Foth B.J."/>
            <person name="Tsai I.J."/>
            <person name="Reid A.J."/>
            <person name="Bancroft A.J."/>
            <person name="Nichol S."/>
            <person name="Tracey A."/>
            <person name="Holroyd N."/>
            <person name="Cotton J.A."/>
            <person name="Stanley E.J."/>
            <person name="Zarowiecki M."/>
            <person name="Liu J.Z."/>
            <person name="Huckvale T."/>
            <person name="Cooper P.J."/>
            <person name="Grencis R.K."/>
            <person name="Berriman M."/>
        </authorList>
    </citation>
    <scope>NUCLEOTIDE SEQUENCE [LARGE SCALE GENOMIC DNA]</scope>
</reference>
<feature type="domain" description="TOG" evidence="7">
    <location>
        <begin position="1096"/>
        <end position="1333"/>
    </location>
</feature>
<evidence type="ECO:0000256" key="4">
    <source>
        <dbReference type="ARBA" id="ARBA00023212"/>
    </source>
</evidence>
<dbReference type="STRING" id="36087.A0A077ZB20"/>
<dbReference type="PANTHER" id="PTHR21567:SF9">
    <property type="entry name" value="CLIP-ASSOCIATING PROTEIN"/>
    <property type="match status" value="1"/>
</dbReference>
<evidence type="ECO:0000256" key="1">
    <source>
        <dbReference type="ARBA" id="ARBA00004245"/>
    </source>
</evidence>
<name>A0A077ZB20_TRITR</name>
<feature type="domain" description="TOG" evidence="7">
    <location>
        <begin position="793"/>
        <end position="1025"/>
    </location>
</feature>
<dbReference type="EMBL" id="HG806173">
    <property type="protein sequence ID" value="CDW57516.1"/>
    <property type="molecule type" value="Genomic_DNA"/>
</dbReference>
<feature type="compositionally biased region" description="Low complexity" evidence="6">
    <location>
        <begin position="675"/>
        <end position="703"/>
    </location>
</feature>
<dbReference type="GO" id="GO:0040001">
    <property type="term" value="P:establishment of mitotic spindle localization"/>
    <property type="evidence" value="ECO:0007669"/>
    <property type="project" value="TreeGrafter"/>
</dbReference>